<dbReference type="PANTHER" id="PTHR38471:SF2">
    <property type="entry name" value="FOUR HELIX BUNDLE PROTEIN"/>
    <property type="match status" value="1"/>
</dbReference>
<dbReference type="PANTHER" id="PTHR38471">
    <property type="entry name" value="FOUR HELIX BUNDLE PROTEIN"/>
    <property type="match status" value="1"/>
</dbReference>
<dbReference type="AlphaFoldDB" id="A0A3P1B0S6"/>
<dbReference type="InterPro" id="IPR036583">
    <property type="entry name" value="23S_rRNA_IVS_sf"/>
</dbReference>
<reference evidence="1 2" key="1">
    <citation type="submission" date="2018-11" db="EMBL/GenBank/DDBJ databases">
        <title>Flavobacterium sp. nov., YIM 102796 draft genome.</title>
        <authorList>
            <person name="Li G."/>
            <person name="Jiang Y."/>
        </authorList>
    </citation>
    <scope>NUCLEOTIDE SEQUENCE [LARGE SCALE GENOMIC DNA]</scope>
    <source>
        <strain evidence="1 2">YIM 102796</strain>
    </source>
</reference>
<evidence type="ECO:0000313" key="2">
    <source>
        <dbReference type="Proteomes" id="UP000268372"/>
    </source>
</evidence>
<dbReference type="NCBIfam" id="TIGR02436">
    <property type="entry name" value="four helix bundle protein"/>
    <property type="match status" value="1"/>
</dbReference>
<dbReference type="Gene3D" id="1.20.1440.60">
    <property type="entry name" value="23S rRNA-intervening sequence"/>
    <property type="match status" value="1"/>
</dbReference>
<dbReference type="CDD" id="cd16377">
    <property type="entry name" value="23S_rRNA_IVP_like"/>
    <property type="match status" value="1"/>
</dbReference>
<organism evidence="1 2">
    <name type="scientific">Paenimyroides viscosum</name>
    <dbReference type="NCBI Taxonomy" id="2488729"/>
    <lineage>
        <taxon>Bacteria</taxon>
        <taxon>Pseudomonadati</taxon>
        <taxon>Bacteroidota</taxon>
        <taxon>Flavobacteriia</taxon>
        <taxon>Flavobacteriales</taxon>
        <taxon>Flavobacteriaceae</taxon>
        <taxon>Paenimyroides</taxon>
    </lineage>
</organism>
<dbReference type="Pfam" id="PF05635">
    <property type="entry name" value="23S_rRNA_IVP"/>
    <property type="match status" value="1"/>
</dbReference>
<evidence type="ECO:0000313" key="1">
    <source>
        <dbReference type="EMBL" id="RRA94787.1"/>
    </source>
</evidence>
<sequence>MSFKFEKLQILQKAMSFGEDIYKPSLQFPKIEIYNLSSQIIRASDSIALNISEGSIMQSNPEYNRFLNYSVRSLTEVVTCLYKAKYRGYIDDQLFEKHYNEAYYLMNMIIAFKAKLKN</sequence>
<comment type="caution">
    <text evidence="1">The sequence shown here is derived from an EMBL/GenBank/DDBJ whole genome shotgun (WGS) entry which is preliminary data.</text>
</comment>
<dbReference type="Proteomes" id="UP000268372">
    <property type="component" value="Unassembled WGS sequence"/>
</dbReference>
<dbReference type="InterPro" id="IPR012657">
    <property type="entry name" value="23S_rRNA-intervening_sequence"/>
</dbReference>
<name>A0A3P1B0S6_9FLAO</name>
<protein>
    <submittedName>
        <fullName evidence="1">Four helix bundle protein</fullName>
    </submittedName>
</protein>
<accession>A0A3P1B0S6</accession>
<dbReference type="OrthoDB" id="9811959at2"/>
<gene>
    <name evidence="1" type="ORF">EG242_08045</name>
</gene>
<keyword evidence="2" id="KW-1185">Reference proteome</keyword>
<dbReference type="EMBL" id="RQTJ01000014">
    <property type="protein sequence ID" value="RRA94787.1"/>
    <property type="molecule type" value="Genomic_DNA"/>
</dbReference>
<dbReference type="SUPFAM" id="SSF158446">
    <property type="entry name" value="IVS-encoded protein-like"/>
    <property type="match status" value="1"/>
</dbReference>
<proteinExistence type="predicted"/>